<dbReference type="PANTHER" id="PTHR32208:SF21">
    <property type="entry name" value="LOW QUALITY PROTEIN: ALDEHYDE OXIDASE GLOX-LIKE"/>
    <property type="match status" value="1"/>
</dbReference>
<dbReference type="STRING" id="145388.A0A0D2MH14"/>
<feature type="compositionally biased region" description="Polar residues" evidence="2">
    <location>
        <begin position="1"/>
        <end position="10"/>
    </location>
</feature>
<dbReference type="Proteomes" id="UP000054498">
    <property type="component" value="Unassembled WGS sequence"/>
</dbReference>
<evidence type="ECO:0000259" key="3">
    <source>
        <dbReference type="Pfam" id="PF07250"/>
    </source>
</evidence>
<dbReference type="SUPFAM" id="SSF50965">
    <property type="entry name" value="Galactose oxidase, central domain"/>
    <property type="match status" value="1"/>
</dbReference>
<evidence type="ECO:0000313" key="6">
    <source>
        <dbReference type="Proteomes" id="UP000054498"/>
    </source>
</evidence>
<evidence type="ECO:0000259" key="4">
    <source>
        <dbReference type="Pfam" id="PF09118"/>
    </source>
</evidence>
<dbReference type="OrthoDB" id="2019572at2759"/>
<dbReference type="Gene3D" id="2.60.40.10">
    <property type="entry name" value="Immunoglobulins"/>
    <property type="match status" value="1"/>
</dbReference>
<sequence>MFASPDNQVNALRDLPPWPTPGASSAMSAAGGHTLLTLDPDTGYAAEVAMFGGTTFTGGACACDVPANDRAYRIKLDKDTVLNNAMAWEVEQMPGPRVMVDATLLPNGKVILVNGAKSGNSNNGGPGGGGQARDMEGHAWLYDPKAPAGGRFSVLAASAIKRFYHSTAMLLPSGDLLVMGSEQNDCYNACVQFNPALHQYQAELFKLPYAFAAGRPVITDVSTEEAAMGSEVKVTYDGTVSGAVLMTPGAVTHQLNMNQRGIKLAVAKNENGEITLTMPPPGGNVAQPGWYMLFLLNGDLPCTKASWILLTA</sequence>
<dbReference type="InterPro" id="IPR037293">
    <property type="entry name" value="Gal_Oxidase_central_sf"/>
</dbReference>
<protein>
    <submittedName>
        <fullName evidence="5">Uncharacterized protein</fullName>
    </submittedName>
</protein>
<proteinExistence type="predicted"/>
<dbReference type="KEGG" id="mng:MNEG_5589"/>
<feature type="region of interest" description="Disordered" evidence="2">
    <location>
        <begin position="1"/>
        <end position="26"/>
    </location>
</feature>
<name>A0A0D2MH14_9CHLO</name>
<dbReference type="SUPFAM" id="SSF81296">
    <property type="entry name" value="E set domains"/>
    <property type="match status" value="1"/>
</dbReference>
<feature type="domain" description="Glyoxal oxidase N-terminal" evidence="3">
    <location>
        <begin position="12"/>
        <end position="193"/>
    </location>
</feature>
<keyword evidence="6" id="KW-1185">Reference proteome</keyword>
<accession>A0A0D2MH14</accession>
<dbReference type="InterPro" id="IPR014756">
    <property type="entry name" value="Ig_E-set"/>
</dbReference>
<evidence type="ECO:0000313" key="5">
    <source>
        <dbReference type="EMBL" id="KIZ02370.1"/>
    </source>
</evidence>
<dbReference type="Gene3D" id="2.130.10.80">
    <property type="entry name" value="Galactose oxidase/kelch, beta-propeller"/>
    <property type="match status" value="1"/>
</dbReference>
<dbReference type="EMBL" id="KK101064">
    <property type="protein sequence ID" value="KIZ02370.1"/>
    <property type="molecule type" value="Genomic_DNA"/>
</dbReference>
<dbReference type="InterPro" id="IPR015202">
    <property type="entry name" value="GO-like_E_set"/>
</dbReference>
<keyword evidence="1" id="KW-0732">Signal</keyword>
<dbReference type="GeneID" id="25738466"/>
<organism evidence="5 6">
    <name type="scientific">Monoraphidium neglectum</name>
    <dbReference type="NCBI Taxonomy" id="145388"/>
    <lineage>
        <taxon>Eukaryota</taxon>
        <taxon>Viridiplantae</taxon>
        <taxon>Chlorophyta</taxon>
        <taxon>core chlorophytes</taxon>
        <taxon>Chlorophyceae</taxon>
        <taxon>CS clade</taxon>
        <taxon>Sphaeropleales</taxon>
        <taxon>Selenastraceae</taxon>
        <taxon>Monoraphidium</taxon>
    </lineage>
</organism>
<dbReference type="Pfam" id="PF09118">
    <property type="entry name" value="GO-like_E_set"/>
    <property type="match status" value="1"/>
</dbReference>
<dbReference type="CDD" id="cd02851">
    <property type="entry name" value="E_set_GO_C"/>
    <property type="match status" value="1"/>
</dbReference>
<evidence type="ECO:0000256" key="1">
    <source>
        <dbReference type="ARBA" id="ARBA00022729"/>
    </source>
</evidence>
<dbReference type="InterPro" id="IPR009880">
    <property type="entry name" value="Glyoxal_oxidase_N"/>
</dbReference>
<evidence type="ECO:0000256" key="2">
    <source>
        <dbReference type="SAM" id="MobiDB-lite"/>
    </source>
</evidence>
<dbReference type="PANTHER" id="PTHR32208">
    <property type="entry name" value="SECRETED PROTEIN-RELATED"/>
    <property type="match status" value="1"/>
</dbReference>
<gene>
    <name evidence="5" type="ORF">MNEG_5589</name>
</gene>
<dbReference type="InterPro" id="IPR013783">
    <property type="entry name" value="Ig-like_fold"/>
</dbReference>
<dbReference type="Pfam" id="PF07250">
    <property type="entry name" value="Glyoxal_oxid_N"/>
    <property type="match status" value="1"/>
</dbReference>
<dbReference type="InterPro" id="IPR011043">
    <property type="entry name" value="Gal_Oxase/kelch_b-propeller"/>
</dbReference>
<reference evidence="5 6" key="1">
    <citation type="journal article" date="2013" name="BMC Genomics">
        <title>Reconstruction of the lipid metabolism for the microalga Monoraphidium neglectum from its genome sequence reveals characteristics suitable for biofuel production.</title>
        <authorList>
            <person name="Bogen C."/>
            <person name="Al-Dilaimi A."/>
            <person name="Albersmeier A."/>
            <person name="Wichmann J."/>
            <person name="Grundmann M."/>
            <person name="Rupp O."/>
            <person name="Lauersen K.J."/>
            <person name="Blifernez-Klassen O."/>
            <person name="Kalinowski J."/>
            <person name="Goesmann A."/>
            <person name="Mussgnug J.H."/>
            <person name="Kruse O."/>
        </authorList>
    </citation>
    <scope>NUCLEOTIDE SEQUENCE [LARGE SCALE GENOMIC DNA]</scope>
    <source>
        <strain evidence="5 6">SAG 48.87</strain>
    </source>
</reference>
<dbReference type="AlphaFoldDB" id="A0A0D2MH14"/>
<dbReference type="RefSeq" id="XP_013901389.1">
    <property type="nucleotide sequence ID" value="XM_014045935.1"/>
</dbReference>
<feature type="domain" description="Galactose oxidase-like Early set" evidence="4">
    <location>
        <begin position="215"/>
        <end position="308"/>
    </location>
</feature>